<dbReference type="Gene3D" id="3.30.70.360">
    <property type="match status" value="1"/>
</dbReference>
<dbReference type="PANTHER" id="PTHR42937">
    <property type="match status" value="1"/>
</dbReference>
<evidence type="ECO:0000256" key="1">
    <source>
        <dbReference type="ARBA" id="ARBA00006247"/>
    </source>
</evidence>
<dbReference type="SUPFAM" id="SSF55031">
    <property type="entry name" value="Bacterial exopeptidase dimerisation domain"/>
    <property type="match status" value="1"/>
</dbReference>
<organism evidence="5 6">
    <name type="scientific">Colletotrichum orchidophilum</name>
    <dbReference type="NCBI Taxonomy" id="1209926"/>
    <lineage>
        <taxon>Eukaryota</taxon>
        <taxon>Fungi</taxon>
        <taxon>Dikarya</taxon>
        <taxon>Ascomycota</taxon>
        <taxon>Pezizomycotina</taxon>
        <taxon>Sordariomycetes</taxon>
        <taxon>Hypocreomycetidae</taxon>
        <taxon>Glomerellales</taxon>
        <taxon>Glomerellaceae</taxon>
        <taxon>Colletotrichum</taxon>
    </lineage>
</organism>
<keyword evidence="6" id="KW-1185">Reference proteome</keyword>
<dbReference type="Proteomes" id="UP000176998">
    <property type="component" value="Unassembled WGS sequence"/>
</dbReference>
<keyword evidence="5" id="KW-0456">Lyase</keyword>
<dbReference type="GeneID" id="34562726"/>
<dbReference type="InterPro" id="IPR001926">
    <property type="entry name" value="TrpB-like_PALP"/>
</dbReference>
<comment type="caution">
    <text evidence="5">The sequence shown here is derived from an EMBL/GenBank/DDBJ whole genome shotgun (WGS) entry which is preliminary data.</text>
</comment>
<sequence length="757" mass="80471">MTTARRSVYLNHETGIVQSTSDASLVQTFHQQLPSFAKTPLIPLDEIAQELGVRAVYLKDESNRLGLPAFKILGASWGTYRAITADLGLPTDTPLDDVAKVAQTHNLSLYAATEGNHGRAVAAMAKILGIHAHIYVPSSVGSEAVTNIVSEGANVIVSNSHYDDAVEEAWQASKSVKGGLLIQDNAFVGYEQIPSWIVEGYSTLVREAEQQLADQGLKPTLMVTPVGVGSLAHAVVSHCKSDGRDCAVLSVEPDTAPCLWTSLKAGKPVTVHTSRTIMEGLNCGTVSLTAFDDLRAGVDASATVSDFEAHEAVNYLKTIGVKSGPCGGATVAALRRLGRVSPRPAYLSKDAVVVLLNTEGPRNYKIPLDVSVKDPVKLTQILTSIDSSNPDLSKASGAGETEIAHYISAWLQHRDLEAHWLEERPGRPSVVGVLRGKGGGKSIMLNGHVDTVSLSSYSPDLDPLSGELKPEDGGRIYGRGSADMKAGLATAMASMARFNLASGSSLRGDVILAAVADEENFSFGTEEVIRAGWKADAAIIPEPTNQEMVIAHKGFIWVDIDILGIAAHGSRPEDGVDAILLAGAVQTALLEYSKTLPSDSRLGKASLHAGLIQGGEEPSSYPERCTLTVEFRTIPAQTSQSILDDIEGILSSIAKSNPDFKYTTPRITFSRPPLGQDADDQFVKAFVSGTAKCLGNAQEPVAGSFWCDAALLNQIGIPSVVYGPRSFGIHGKEEWVSVESIREVASIIETVIQDFCA</sequence>
<evidence type="ECO:0000259" key="3">
    <source>
        <dbReference type="Pfam" id="PF00291"/>
    </source>
</evidence>
<dbReference type="Gene3D" id="3.40.630.10">
    <property type="entry name" value="Zn peptidases"/>
    <property type="match status" value="1"/>
</dbReference>
<dbReference type="PROSITE" id="PS00759">
    <property type="entry name" value="ARGE_DAPE_CPG2_2"/>
    <property type="match status" value="1"/>
</dbReference>
<dbReference type="STRING" id="1209926.A0A1G4B144"/>
<evidence type="ECO:0000259" key="4">
    <source>
        <dbReference type="Pfam" id="PF07687"/>
    </source>
</evidence>
<dbReference type="OrthoDB" id="10059875at2759"/>
<evidence type="ECO:0000313" key="5">
    <source>
        <dbReference type="EMBL" id="OHE95063.1"/>
    </source>
</evidence>
<feature type="domain" description="Tryptophan synthase beta chain-like PALP" evidence="3">
    <location>
        <begin position="37"/>
        <end position="355"/>
    </location>
</feature>
<dbReference type="Pfam" id="PF07687">
    <property type="entry name" value="M20_dimer"/>
    <property type="match status" value="1"/>
</dbReference>
<dbReference type="SUPFAM" id="SSF53686">
    <property type="entry name" value="Tryptophan synthase beta subunit-like PLP-dependent enzymes"/>
    <property type="match status" value="1"/>
</dbReference>
<dbReference type="GO" id="GO:0016787">
    <property type="term" value="F:hydrolase activity"/>
    <property type="evidence" value="ECO:0007669"/>
    <property type="project" value="UniProtKB-KW"/>
</dbReference>
<dbReference type="GO" id="GO:0016829">
    <property type="term" value="F:lyase activity"/>
    <property type="evidence" value="ECO:0007669"/>
    <property type="project" value="UniProtKB-KW"/>
</dbReference>
<dbReference type="PANTHER" id="PTHR42937:SF1">
    <property type="entry name" value="DIAMINOPROPIONATE AMMONIA-LYASE"/>
    <property type="match status" value="1"/>
</dbReference>
<gene>
    <name evidence="5" type="ORF">CORC01_09587</name>
</gene>
<accession>A0A1G4B144</accession>
<dbReference type="Pfam" id="PF00291">
    <property type="entry name" value="PALP"/>
    <property type="match status" value="1"/>
</dbReference>
<keyword evidence="2" id="KW-0378">Hydrolase</keyword>
<dbReference type="Gene3D" id="3.40.50.1100">
    <property type="match status" value="3"/>
</dbReference>
<dbReference type="InterPro" id="IPR002933">
    <property type="entry name" value="Peptidase_M20"/>
</dbReference>
<feature type="domain" description="Peptidase M20 dimerisation" evidence="4">
    <location>
        <begin position="550"/>
        <end position="656"/>
    </location>
</feature>
<dbReference type="RefSeq" id="XP_022472225.1">
    <property type="nucleotide sequence ID" value="XM_022621216.1"/>
</dbReference>
<dbReference type="AlphaFoldDB" id="A0A1G4B144"/>
<proteinExistence type="inferred from homology"/>
<evidence type="ECO:0000313" key="6">
    <source>
        <dbReference type="Proteomes" id="UP000176998"/>
    </source>
</evidence>
<dbReference type="PROSITE" id="PS00758">
    <property type="entry name" value="ARGE_DAPE_CPG2_1"/>
    <property type="match status" value="1"/>
</dbReference>
<comment type="similarity">
    <text evidence="1">Belongs to the peptidase M20A family.</text>
</comment>
<evidence type="ECO:0000256" key="2">
    <source>
        <dbReference type="ARBA" id="ARBA00022801"/>
    </source>
</evidence>
<name>A0A1G4B144_9PEZI</name>
<protein>
    <submittedName>
        <fullName evidence="5">Diaminopropionate ammonia-lyase</fullName>
    </submittedName>
</protein>
<dbReference type="SUPFAM" id="SSF53187">
    <property type="entry name" value="Zn-dependent exopeptidases"/>
    <property type="match status" value="1"/>
</dbReference>
<dbReference type="InterPro" id="IPR036052">
    <property type="entry name" value="TrpB-like_PALP_sf"/>
</dbReference>
<dbReference type="EMBL" id="MJBS01000088">
    <property type="protein sequence ID" value="OHE95063.1"/>
    <property type="molecule type" value="Genomic_DNA"/>
</dbReference>
<dbReference type="InterPro" id="IPR001261">
    <property type="entry name" value="ArgE/DapE_CS"/>
</dbReference>
<reference evidence="5 6" key="1">
    <citation type="submission" date="2016-09" db="EMBL/GenBank/DDBJ databases">
        <authorList>
            <person name="Capua I."/>
            <person name="De Benedictis P."/>
            <person name="Joannis T."/>
            <person name="Lombin L.H."/>
            <person name="Cattoli G."/>
        </authorList>
    </citation>
    <scope>NUCLEOTIDE SEQUENCE [LARGE SCALE GENOMIC DNA]</scope>
    <source>
        <strain evidence="5 6">IMI 309357</strain>
    </source>
</reference>
<dbReference type="InterPro" id="IPR036264">
    <property type="entry name" value="Bact_exopeptidase_dim_dom"/>
</dbReference>
<dbReference type="InterPro" id="IPR011650">
    <property type="entry name" value="Peptidase_M20_dimer"/>
</dbReference>
<dbReference type="Pfam" id="PF01546">
    <property type="entry name" value="Peptidase_M20"/>
    <property type="match status" value="1"/>
</dbReference>